<dbReference type="PANTHER" id="PTHR35201">
    <property type="entry name" value="TERPENE SYNTHASE"/>
    <property type="match status" value="1"/>
</dbReference>
<dbReference type="SUPFAM" id="SSF48576">
    <property type="entry name" value="Terpenoid synthases"/>
    <property type="match status" value="1"/>
</dbReference>
<reference evidence="5 6" key="1">
    <citation type="submission" date="2016-02" db="EMBL/GenBank/DDBJ databases">
        <title>Biosynthesis of antibiotic leucinostatins and their inhibition on Phytophthora in bio-control Purpureocillium lilacinum.</title>
        <authorList>
            <person name="Wang G."/>
            <person name="Liu Z."/>
            <person name="Lin R."/>
            <person name="Li E."/>
            <person name="Mao Z."/>
            <person name="Ling J."/>
            <person name="Yin W."/>
            <person name="Xie B."/>
        </authorList>
    </citation>
    <scope>NUCLEOTIDE SEQUENCE [LARGE SCALE GENOMIC DNA]</scope>
    <source>
        <strain evidence="5">PLFJ-1</strain>
    </source>
</reference>
<proteinExistence type="inferred from homology"/>
<dbReference type="GO" id="GO:0010333">
    <property type="term" value="F:terpene synthase activity"/>
    <property type="evidence" value="ECO:0007669"/>
    <property type="project" value="InterPro"/>
</dbReference>
<name>A0A179G2D3_PURLI</name>
<evidence type="ECO:0000256" key="3">
    <source>
        <dbReference type="ARBA" id="ARBA00022842"/>
    </source>
</evidence>
<evidence type="ECO:0000256" key="1">
    <source>
        <dbReference type="ARBA" id="ARBA00001946"/>
    </source>
</evidence>
<accession>A0A179G2D3</accession>
<dbReference type="KEGG" id="plj:28893100"/>
<dbReference type="Proteomes" id="UP000078340">
    <property type="component" value="Unassembled WGS sequence"/>
</dbReference>
<dbReference type="SFLD" id="SFLDS00005">
    <property type="entry name" value="Isoprenoid_Synthase_Type_I"/>
    <property type="match status" value="1"/>
</dbReference>
<keyword evidence="4" id="KW-0479">Metal-binding</keyword>
<evidence type="ECO:0000256" key="2">
    <source>
        <dbReference type="ARBA" id="ARBA00006333"/>
    </source>
</evidence>
<protein>
    <recommendedName>
        <fullName evidence="4">Terpene synthase</fullName>
        <ecNumber evidence="4">4.2.3.-</ecNumber>
    </recommendedName>
</protein>
<comment type="caution">
    <text evidence="5">The sequence shown here is derived from an EMBL/GenBank/DDBJ whole genome shotgun (WGS) entry which is preliminary data.</text>
</comment>
<keyword evidence="4" id="KW-0456">Lyase</keyword>
<dbReference type="EC" id="4.2.3.-" evidence="4"/>
<dbReference type="GO" id="GO:0008299">
    <property type="term" value="P:isoprenoid biosynthetic process"/>
    <property type="evidence" value="ECO:0007669"/>
    <property type="project" value="UniProtKB-ARBA"/>
</dbReference>
<dbReference type="GeneID" id="28893100"/>
<sequence>MAGANATKAQHEVALTIPAFYCPIDGARHPAVEAIERRCVEWIDQFQFCKTPAERTWLLASFSADFCARFAPRGNFDGLLLYAQWVYWAFAFDDAFCDEGPMSTDPGAFGIYAGQVQRALEVSCSSEGPDNSDLVHKDPYIAALCDIGYRARRLATPTQRRRLLDNHRRWLFGVQWQISNRAKKLTPGLDDYFGMRLGSCAGALTLGWIEIANQTEVPPAEMDLPAVQALTEMASLVAAMDNDRHSLPKDTVLDLADQNFAIVIAQHHHLDINQALQDAIAIRDRILVRFLDLRAQVRPNASEALGQYLDDLGHAVRGNADWGMRVTRYHNYADRCTAPELIYTNQHLDWAAQPADKRTDSLPYPSLRWWWDDNLVVGNVSESSPTGTNRRI</sequence>
<dbReference type="GO" id="GO:0046872">
    <property type="term" value="F:metal ion binding"/>
    <property type="evidence" value="ECO:0007669"/>
    <property type="project" value="UniProtKB-KW"/>
</dbReference>
<gene>
    <name evidence="5" type="ORF">VFPFJ_10984</name>
</gene>
<comment type="cofactor">
    <cofactor evidence="1 4">
        <name>Mg(2+)</name>
        <dbReference type="ChEBI" id="CHEBI:18420"/>
    </cofactor>
</comment>
<comment type="similarity">
    <text evidence="2 4">Belongs to the terpene synthase family.</text>
</comment>
<dbReference type="OMA" id="GWIEIAN"/>
<evidence type="ECO:0000313" key="5">
    <source>
        <dbReference type="EMBL" id="OAQ71897.1"/>
    </source>
</evidence>
<dbReference type="PANTHER" id="PTHR35201:SF4">
    <property type="entry name" value="BETA-PINACENE SYNTHASE-RELATED"/>
    <property type="match status" value="1"/>
</dbReference>
<dbReference type="Gene3D" id="1.10.600.10">
    <property type="entry name" value="Farnesyl Diphosphate Synthase"/>
    <property type="match status" value="1"/>
</dbReference>
<evidence type="ECO:0000313" key="6">
    <source>
        <dbReference type="Proteomes" id="UP000078340"/>
    </source>
</evidence>
<dbReference type="Pfam" id="PF19086">
    <property type="entry name" value="Terpene_syn_C_2"/>
    <property type="match status" value="1"/>
</dbReference>
<evidence type="ECO:0000256" key="4">
    <source>
        <dbReference type="RuleBase" id="RU366034"/>
    </source>
</evidence>
<dbReference type="EMBL" id="LSBI01000019">
    <property type="protein sequence ID" value="OAQ71897.1"/>
    <property type="molecule type" value="Genomic_DNA"/>
</dbReference>
<dbReference type="InterPro" id="IPR034686">
    <property type="entry name" value="Terpene_cyclase-like_2"/>
</dbReference>
<organism evidence="5 6">
    <name type="scientific">Purpureocillium lilacinum</name>
    <name type="common">Paecilomyces lilacinus</name>
    <dbReference type="NCBI Taxonomy" id="33203"/>
    <lineage>
        <taxon>Eukaryota</taxon>
        <taxon>Fungi</taxon>
        <taxon>Dikarya</taxon>
        <taxon>Ascomycota</taxon>
        <taxon>Pezizomycotina</taxon>
        <taxon>Sordariomycetes</taxon>
        <taxon>Hypocreomycetidae</taxon>
        <taxon>Hypocreales</taxon>
        <taxon>Ophiocordycipitaceae</taxon>
        <taxon>Purpureocillium</taxon>
    </lineage>
</organism>
<dbReference type="InterPro" id="IPR008949">
    <property type="entry name" value="Isoprenoid_synthase_dom_sf"/>
</dbReference>
<keyword evidence="3 4" id="KW-0460">Magnesium</keyword>
<dbReference type="SFLD" id="SFLDG01020">
    <property type="entry name" value="Terpene_Cyclase_Like_2"/>
    <property type="match status" value="1"/>
</dbReference>
<dbReference type="AlphaFoldDB" id="A0A179G2D3"/>